<comment type="caution">
    <text evidence="1">The sequence shown here is derived from an EMBL/GenBank/DDBJ whole genome shotgun (WGS) entry which is preliminary data.</text>
</comment>
<organism evidence="1 2">
    <name type="scientific">Candolleomyces eurysporus</name>
    <dbReference type="NCBI Taxonomy" id="2828524"/>
    <lineage>
        <taxon>Eukaryota</taxon>
        <taxon>Fungi</taxon>
        <taxon>Dikarya</taxon>
        <taxon>Basidiomycota</taxon>
        <taxon>Agaricomycotina</taxon>
        <taxon>Agaricomycetes</taxon>
        <taxon>Agaricomycetidae</taxon>
        <taxon>Agaricales</taxon>
        <taxon>Agaricineae</taxon>
        <taxon>Psathyrellaceae</taxon>
        <taxon>Candolleomyces</taxon>
    </lineage>
</organism>
<reference evidence="1" key="1">
    <citation type="submission" date="2022-06" db="EMBL/GenBank/DDBJ databases">
        <title>Genome Sequence of Candolleomyces eurysporus.</title>
        <authorList>
            <person name="Buettner E."/>
        </authorList>
    </citation>
    <scope>NUCLEOTIDE SEQUENCE</scope>
    <source>
        <strain evidence="1">VTCC 930004</strain>
    </source>
</reference>
<dbReference type="EMBL" id="JANBPK010000207">
    <property type="protein sequence ID" value="KAJ2936021.1"/>
    <property type="molecule type" value="Genomic_DNA"/>
</dbReference>
<sequence length="67" mass="7420">MSLIEVHSPLDASLHLTLPHNHANSIYSTSPFAYRLDDELDFVEISPVEKGGRPLCALDSHLVHSII</sequence>
<keyword evidence="2" id="KW-1185">Reference proteome</keyword>
<gene>
    <name evidence="1" type="ORF">H1R20_g1073</name>
</gene>
<dbReference type="AlphaFoldDB" id="A0A9W8MMF2"/>
<dbReference type="Proteomes" id="UP001140091">
    <property type="component" value="Unassembled WGS sequence"/>
</dbReference>
<accession>A0A9W8MMF2</accession>
<proteinExistence type="predicted"/>
<evidence type="ECO:0000313" key="1">
    <source>
        <dbReference type="EMBL" id="KAJ2936021.1"/>
    </source>
</evidence>
<evidence type="ECO:0000313" key="2">
    <source>
        <dbReference type="Proteomes" id="UP001140091"/>
    </source>
</evidence>
<feature type="non-terminal residue" evidence="1">
    <location>
        <position position="67"/>
    </location>
</feature>
<name>A0A9W8MMF2_9AGAR</name>
<protein>
    <submittedName>
        <fullName evidence="1">Uncharacterized protein</fullName>
    </submittedName>
</protein>